<keyword evidence="1" id="KW-1133">Transmembrane helix</keyword>
<evidence type="ECO:0000256" key="1">
    <source>
        <dbReference type="SAM" id="Phobius"/>
    </source>
</evidence>
<protein>
    <submittedName>
        <fullName evidence="2">Uncharacterized protein</fullName>
    </submittedName>
</protein>
<feature type="transmembrane region" description="Helical" evidence="1">
    <location>
        <begin position="6"/>
        <end position="27"/>
    </location>
</feature>
<dbReference type="AlphaFoldDB" id="A0A1G2K2V1"/>
<keyword evidence="1" id="KW-0812">Transmembrane</keyword>
<proteinExistence type="predicted"/>
<evidence type="ECO:0000313" key="3">
    <source>
        <dbReference type="Proteomes" id="UP000177152"/>
    </source>
</evidence>
<comment type="caution">
    <text evidence="2">The sequence shown here is derived from an EMBL/GenBank/DDBJ whole genome shotgun (WGS) entry which is preliminary data.</text>
</comment>
<gene>
    <name evidence="2" type="ORF">A2633_02695</name>
</gene>
<evidence type="ECO:0000313" key="2">
    <source>
        <dbReference type="EMBL" id="OGZ93752.1"/>
    </source>
</evidence>
<sequence>MFYISLGIFIVFSSIWGFFASAALYHLKKYAMPGWTAPRLVVPLFFSLSLLFFLLSLYFLFTMPRTRGAEDQRPASFIYSNDLT</sequence>
<keyword evidence="1" id="KW-0472">Membrane</keyword>
<name>A0A1G2K2V1_9BACT</name>
<organism evidence="2 3">
    <name type="scientific">Candidatus Sungbacteria bacterium RIFCSPHIGHO2_01_FULL_47_32</name>
    <dbReference type="NCBI Taxonomy" id="1802264"/>
    <lineage>
        <taxon>Bacteria</taxon>
        <taxon>Candidatus Sungiibacteriota</taxon>
    </lineage>
</organism>
<feature type="transmembrane region" description="Helical" evidence="1">
    <location>
        <begin position="39"/>
        <end position="61"/>
    </location>
</feature>
<reference evidence="2 3" key="1">
    <citation type="journal article" date="2016" name="Nat. Commun.">
        <title>Thousands of microbial genomes shed light on interconnected biogeochemical processes in an aquifer system.</title>
        <authorList>
            <person name="Anantharaman K."/>
            <person name="Brown C.T."/>
            <person name="Hug L.A."/>
            <person name="Sharon I."/>
            <person name="Castelle C.J."/>
            <person name="Probst A.J."/>
            <person name="Thomas B.C."/>
            <person name="Singh A."/>
            <person name="Wilkins M.J."/>
            <person name="Karaoz U."/>
            <person name="Brodie E.L."/>
            <person name="Williams K.H."/>
            <person name="Hubbard S.S."/>
            <person name="Banfield J.F."/>
        </authorList>
    </citation>
    <scope>NUCLEOTIDE SEQUENCE [LARGE SCALE GENOMIC DNA]</scope>
</reference>
<dbReference type="EMBL" id="MHQC01000051">
    <property type="protein sequence ID" value="OGZ93752.1"/>
    <property type="molecule type" value="Genomic_DNA"/>
</dbReference>
<dbReference type="Proteomes" id="UP000177152">
    <property type="component" value="Unassembled WGS sequence"/>
</dbReference>
<accession>A0A1G2K2V1</accession>